<evidence type="ECO:0000256" key="3">
    <source>
        <dbReference type="ARBA" id="ARBA00023002"/>
    </source>
</evidence>
<sequence>MKFWCATAFMNTNELVHIAQLLDQAGYHGLLISDHLAYPRELVSKYPYSPHPDGRPIWAPETSWPDPWVLIGAMSSVTTQLHFTTNIYIAGHRPILQVAKEVATAAVLSNGRVALGAGAGWMKEEFDLQGQDFSNRGKRLNEMIPALRELWKGGWVEWHGEYYDIPALMLEPHPPTPVPIYTGGHTDAALKRAARYADGWIGNAYPWDEAAHHVGRLKELLAAEDRDTSSFEIICGLYEMPSLDIYRRAEEELGITGTICMPWAMGNVSAGDRRNLNEVAAAYKGYIDQFATDIVLPLS</sequence>
<keyword evidence="4" id="KW-0503">Monooxygenase</keyword>
<protein>
    <submittedName>
        <fullName evidence="6">Unannotated protein</fullName>
    </submittedName>
</protein>
<feature type="domain" description="Luciferase-like" evidence="5">
    <location>
        <begin position="11"/>
        <end position="236"/>
    </location>
</feature>
<dbReference type="NCBIfam" id="TIGR03619">
    <property type="entry name" value="F420_Rv2161c"/>
    <property type="match status" value="1"/>
</dbReference>
<keyword evidence="1" id="KW-0285">Flavoprotein</keyword>
<dbReference type="InterPro" id="IPR019921">
    <property type="entry name" value="Lucif-like_OxRdtase_Rv2161c"/>
</dbReference>
<dbReference type="InterPro" id="IPR036661">
    <property type="entry name" value="Luciferase-like_sf"/>
</dbReference>
<dbReference type="Gene3D" id="3.20.20.30">
    <property type="entry name" value="Luciferase-like domain"/>
    <property type="match status" value="1"/>
</dbReference>
<dbReference type="InterPro" id="IPR011251">
    <property type="entry name" value="Luciferase-like_dom"/>
</dbReference>
<reference evidence="6" key="1">
    <citation type="submission" date="2020-05" db="EMBL/GenBank/DDBJ databases">
        <authorList>
            <person name="Chiriac C."/>
            <person name="Salcher M."/>
            <person name="Ghai R."/>
            <person name="Kavagutti S V."/>
        </authorList>
    </citation>
    <scope>NUCLEOTIDE SEQUENCE</scope>
</reference>
<keyword evidence="2" id="KW-0288">FMN</keyword>
<evidence type="ECO:0000313" key="6">
    <source>
        <dbReference type="EMBL" id="CAB4797653.1"/>
    </source>
</evidence>
<dbReference type="AlphaFoldDB" id="A0A6J6XPB1"/>
<organism evidence="6">
    <name type="scientific">freshwater metagenome</name>
    <dbReference type="NCBI Taxonomy" id="449393"/>
    <lineage>
        <taxon>unclassified sequences</taxon>
        <taxon>metagenomes</taxon>
        <taxon>ecological metagenomes</taxon>
    </lineage>
</organism>
<dbReference type="GO" id="GO:0046306">
    <property type="term" value="P:alkanesulfonate catabolic process"/>
    <property type="evidence" value="ECO:0007669"/>
    <property type="project" value="TreeGrafter"/>
</dbReference>
<dbReference type="Pfam" id="PF00296">
    <property type="entry name" value="Bac_luciferase"/>
    <property type="match status" value="1"/>
</dbReference>
<name>A0A6J6XPB1_9ZZZZ</name>
<dbReference type="EMBL" id="CAFAAI010000127">
    <property type="protein sequence ID" value="CAB4797653.1"/>
    <property type="molecule type" value="Genomic_DNA"/>
</dbReference>
<dbReference type="PANTHER" id="PTHR42847">
    <property type="entry name" value="ALKANESULFONATE MONOOXYGENASE"/>
    <property type="match status" value="1"/>
</dbReference>
<proteinExistence type="predicted"/>
<dbReference type="PANTHER" id="PTHR42847:SF4">
    <property type="entry name" value="ALKANESULFONATE MONOOXYGENASE-RELATED"/>
    <property type="match status" value="1"/>
</dbReference>
<dbReference type="SUPFAM" id="SSF51679">
    <property type="entry name" value="Bacterial luciferase-like"/>
    <property type="match status" value="1"/>
</dbReference>
<dbReference type="GO" id="GO:0008726">
    <property type="term" value="F:alkanesulfonate monooxygenase activity"/>
    <property type="evidence" value="ECO:0007669"/>
    <property type="project" value="TreeGrafter"/>
</dbReference>
<evidence type="ECO:0000256" key="4">
    <source>
        <dbReference type="ARBA" id="ARBA00023033"/>
    </source>
</evidence>
<evidence type="ECO:0000256" key="2">
    <source>
        <dbReference type="ARBA" id="ARBA00022643"/>
    </source>
</evidence>
<accession>A0A6J6XPB1</accession>
<dbReference type="InterPro" id="IPR050172">
    <property type="entry name" value="SsuD_RutA_monooxygenase"/>
</dbReference>
<evidence type="ECO:0000259" key="5">
    <source>
        <dbReference type="Pfam" id="PF00296"/>
    </source>
</evidence>
<gene>
    <name evidence="6" type="ORF">UFOPK2992_00832</name>
</gene>
<evidence type="ECO:0000256" key="1">
    <source>
        <dbReference type="ARBA" id="ARBA00022630"/>
    </source>
</evidence>
<keyword evidence="3" id="KW-0560">Oxidoreductase</keyword>